<comment type="caution">
    <text evidence="1">The sequence shown here is derived from an EMBL/GenBank/DDBJ whole genome shotgun (WGS) entry which is preliminary data.</text>
</comment>
<reference evidence="1 2" key="1">
    <citation type="journal article" date="2023" name="Science">
        <title>Complex scaffold remodeling in plant triterpene biosynthesis.</title>
        <authorList>
            <person name="De La Pena R."/>
            <person name="Hodgson H."/>
            <person name="Liu J.C."/>
            <person name="Stephenson M.J."/>
            <person name="Martin A.C."/>
            <person name="Owen C."/>
            <person name="Harkess A."/>
            <person name="Leebens-Mack J."/>
            <person name="Jimenez L.E."/>
            <person name="Osbourn A."/>
            <person name="Sattely E.S."/>
        </authorList>
    </citation>
    <scope>NUCLEOTIDE SEQUENCE [LARGE SCALE GENOMIC DNA]</scope>
    <source>
        <strain evidence="2">cv. JPN11</strain>
        <tissue evidence="1">Leaf</tissue>
    </source>
</reference>
<protein>
    <submittedName>
        <fullName evidence="1">Calmodulin binding protein-like</fullName>
    </submittedName>
</protein>
<dbReference type="EMBL" id="CM051401">
    <property type="protein sequence ID" value="KAJ4713420.1"/>
    <property type="molecule type" value="Genomic_DNA"/>
</dbReference>
<organism evidence="1 2">
    <name type="scientific">Melia azedarach</name>
    <name type="common">Chinaberry tree</name>
    <dbReference type="NCBI Taxonomy" id="155640"/>
    <lineage>
        <taxon>Eukaryota</taxon>
        <taxon>Viridiplantae</taxon>
        <taxon>Streptophyta</taxon>
        <taxon>Embryophyta</taxon>
        <taxon>Tracheophyta</taxon>
        <taxon>Spermatophyta</taxon>
        <taxon>Magnoliopsida</taxon>
        <taxon>eudicotyledons</taxon>
        <taxon>Gunneridae</taxon>
        <taxon>Pentapetalae</taxon>
        <taxon>rosids</taxon>
        <taxon>malvids</taxon>
        <taxon>Sapindales</taxon>
        <taxon>Meliaceae</taxon>
        <taxon>Melia</taxon>
    </lineage>
</organism>
<accession>A0ACC1XQD3</accession>
<name>A0ACC1XQD3_MELAZ</name>
<evidence type="ECO:0000313" key="1">
    <source>
        <dbReference type="EMBL" id="KAJ4713420.1"/>
    </source>
</evidence>
<gene>
    <name evidence="1" type="ORF">OWV82_015515</name>
</gene>
<evidence type="ECO:0000313" key="2">
    <source>
        <dbReference type="Proteomes" id="UP001164539"/>
    </source>
</evidence>
<proteinExistence type="predicted"/>
<dbReference type="Proteomes" id="UP001164539">
    <property type="component" value="Chromosome 8"/>
</dbReference>
<keyword evidence="2" id="KW-1185">Reference proteome</keyword>
<sequence length="485" mass="54640">MGAKRLSNESGSDPDDQPPEKRTRPRQTFASVIGEAVMVNSLFSALEPMLRRVVKEEVEQGVTRYNNIRSLTRSPSLRIQALEPSSLKLIFNKEVFLPIFTGTKITDIENNPLQILLVDTRSGGRITNLSQPIKIDIVVLDGDFPPGDRETWSKEEFDSNIVKERTGKRPLLTGDVNITMRDGVAPIADIEFTDNSSWIRSRKFRIAAKVAPGNCQGPRICEAITEAFVVKDHRGELYKKHHPPYLEDEVWRLEKIGKDGAFHKKLSESGIKTVQDFLKLSVVDPPRLRRVLGPGMSEKMWEVTINHARKCVMENKLYVFRGHNFIVLLNPICQVVRANIDGHTYRTSELNSINRAYIETLVKQAYTNWYSLEVMEGVTNETPLLTQGDTVDQYPDLNNNQMVVRPFQQNEYAVDKSVDVGFLASSSSHNNNYTNTITSTNFGGNNWQIQPAYMNTSVQPGIGYSISESSSDGDLTPTRTFLNGN</sequence>